<protein>
    <submittedName>
        <fullName evidence="1">Uncharacterized protein</fullName>
    </submittedName>
</protein>
<accession>A0A9W4UAP4</accession>
<evidence type="ECO:0000313" key="1">
    <source>
        <dbReference type="EMBL" id="CAI6326271.1"/>
    </source>
</evidence>
<dbReference type="AlphaFoldDB" id="A0A9W4UAP4"/>
<organism evidence="1 2">
    <name type="scientific">Periconia digitata</name>
    <dbReference type="NCBI Taxonomy" id="1303443"/>
    <lineage>
        <taxon>Eukaryota</taxon>
        <taxon>Fungi</taxon>
        <taxon>Dikarya</taxon>
        <taxon>Ascomycota</taxon>
        <taxon>Pezizomycotina</taxon>
        <taxon>Dothideomycetes</taxon>
        <taxon>Pleosporomycetidae</taxon>
        <taxon>Pleosporales</taxon>
        <taxon>Massarineae</taxon>
        <taxon>Periconiaceae</taxon>
        <taxon>Periconia</taxon>
    </lineage>
</organism>
<gene>
    <name evidence="1" type="ORF">PDIGIT_LOCUS3823</name>
</gene>
<evidence type="ECO:0000313" key="2">
    <source>
        <dbReference type="Proteomes" id="UP001152607"/>
    </source>
</evidence>
<proteinExistence type="predicted"/>
<comment type="caution">
    <text evidence="1">The sequence shown here is derived from an EMBL/GenBank/DDBJ whole genome shotgun (WGS) entry which is preliminary data.</text>
</comment>
<keyword evidence="2" id="KW-1185">Reference proteome</keyword>
<sequence>MIFSNRSLRPPVTRFNLEVNAFDLRSLRGSRQSPLGSLNTLPAKCWLNRLRMLDVRGCMTPNLAPSTMSRWNISSRKPSSSSCHMIIFLDFMPARP</sequence>
<reference evidence="1" key="1">
    <citation type="submission" date="2023-01" db="EMBL/GenBank/DDBJ databases">
        <authorList>
            <person name="Van Ghelder C."/>
            <person name="Rancurel C."/>
        </authorList>
    </citation>
    <scope>NUCLEOTIDE SEQUENCE</scope>
    <source>
        <strain evidence="1">CNCM I-4278</strain>
    </source>
</reference>
<name>A0A9W4UAP4_9PLEO</name>
<dbReference type="EMBL" id="CAOQHR010000002">
    <property type="protein sequence ID" value="CAI6326271.1"/>
    <property type="molecule type" value="Genomic_DNA"/>
</dbReference>
<dbReference type="Proteomes" id="UP001152607">
    <property type="component" value="Unassembled WGS sequence"/>
</dbReference>